<dbReference type="Proteomes" id="UP000215453">
    <property type="component" value="Chromosome 7"/>
</dbReference>
<feature type="compositionally biased region" description="Low complexity" evidence="1">
    <location>
        <begin position="80"/>
        <end position="95"/>
    </location>
</feature>
<gene>
    <name evidence="2" type="ORF">ZT1A5_G7756</name>
</gene>
<name>A0A1Y6LPH5_ZYMTR</name>
<proteinExistence type="predicted"/>
<feature type="region of interest" description="Disordered" evidence="1">
    <location>
        <begin position="80"/>
        <end position="243"/>
    </location>
</feature>
<feature type="region of interest" description="Disordered" evidence="1">
    <location>
        <begin position="262"/>
        <end position="289"/>
    </location>
</feature>
<evidence type="ECO:0000313" key="3">
    <source>
        <dbReference type="Proteomes" id="UP000215453"/>
    </source>
</evidence>
<feature type="region of interest" description="Disordered" evidence="1">
    <location>
        <begin position="1"/>
        <end position="41"/>
    </location>
</feature>
<evidence type="ECO:0000313" key="2">
    <source>
        <dbReference type="EMBL" id="SMY26313.1"/>
    </source>
</evidence>
<feature type="compositionally biased region" description="Basic and acidic residues" evidence="1">
    <location>
        <begin position="140"/>
        <end position="172"/>
    </location>
</feature>
<sequence>MTSPPPWGGPRGPRTIPRRRRPRPASTSPPPGTLVAHRRPLSPPSSYLAVAVAAPRIRQPVLGRSTTRTSPRAVTVHYLATNPNANAQRPRAASPTPNALLAPGVTLTNAQRPTPTLVPIGKANAQRPPRRPTPWNRPTPSEKKSPRARGEGEGGGGERREERGERGERKEPAGLSAEFQSRDPTPNAIGSGGDPDQRPTPNAVLRGLYLANEEPDDQTDSGVEFVGVELPGKGSQTGRRRRSQHFFPSRLANALLAPGVTLTNAQRPTPSGWRAADLEKGASQTETDAGAELAARQIPEKVTGTIVRSHLAAGRKTLPGTSALPG</sequence>
<accession>A0A1Y6LPH5</accession>
<protein>
    <submittedName>
        <fullName evidence="2">Uncharacterized protein</fullName>
    </submittedName>
</protein>
<organism evidence="2 3">
    <name type="scientific">Zymoseptoria tritici ST99CH_1A5</name>
    <dbReference type="NCBI Taxonomy" id="1276529"/>
    <lineage>
        <taxon>Eukaryota</taxon>
        <taxon>Fungi</taxon>
        <taxon>Dikarya</taxon>
        <taxon>Ascomycota</taxon>
        <taxon>Pezizomycotina</taxon>
        <taxon>Dothideomycetes</taxon>
        <taxon>Dothideomycetidae</taxon>
        <taxon>Mycosphaerellales</taxon>
        <taxon>Mycosphaerellaceae</taxon>
        <taxon>Zymoseptoria</taxon>
    </lineage>
</organism>
<dbReference type="AlphaFoldDB" id="A0A1Y6LPH5"/>
<evidence type="ECO:0000256" key="1">
    <source>
        <dbReference type="SAM" id="MobiDB-lite"/>
    </source>
</evidence>
<reference evidence="2 3" key="1">
    <citation type="submission" date="2016-10" db="EMBL/GenBank/DDBJ databases">
        <authorList>
            <person name="Varghese N."/>
        </authorList>
    </citation>
    <scope>NUCLEOTIDE SEQUENCE [LARGE SCALE GENOMIC DNA]</scope>
</reference>
<dbReference type="EMBL" id="LT882682">
    <property type="protein sequence ID" value="SMY26313.1"/>
    <property type="molecule type" value="Genomic_DNA"/>
</dbReference>